<reference evidence="3" key="1">
    <citation type="journal article" date="2019" name="Int. J. Syst. Evol. Microbiol.">
        <title>The Global Catalogue of Microorganisms (GCM) 10K type strain sequencing project: providing services to taxonomists for standard genome sequencing and annotation.</title>
        <authorList>
            <consortium name="The Broad Institute Genomics Platform"/>
            <consortium name="The Broad Institute Genome Sequencing Center for Infectious Disease"/>
            <person name="Wu L."/>
            <person name="Ma J."/>
        </authorList>
    </citation>
    <scope>NUCLEOTIDE SEQUENCE [LARGE SCALE GENOMIC DNA]</scope>
    <source>
        <strain evidence="3">JCM 18401</strain>
    </source>
</reference>
<name>A0ABP9EII4_9GAMM</name>
<comment type="caution">
    <text evidence="2">The sequence shown here is derived from an EMBL/GenBank/DDBJ whole genome shotgun (WGS) entry which is preliminary data.</text>
</comment>
<dbReference type="Gene3D" id="3.60.40.10">
    <property type="entry name" value="PPM-type phosphatase domain"/>
    <property type="match status" value="1"/>
</dbReference>
<dbReference type="Pfam" id="PF13672">
    <property type="entry name" value="PP2C_2"/>
    <property type="match status" value="1"/>
</dbReference>
<dbReference type="SUPFAM" id="SSF81606">
    <property type="entry name" value="PP2C-like"/>
    <property type="match status" value="1"/>
</dbReference>
<protein>
    <recommendedName>
        <fullName evidence="1">PPM-type phosphatase domain-containing protein</fullName>
    </recommendedName>
</protein>
<dbReference type="Proteomes" id="UP001499988">
    <property type="component" value="Unassembled WGS sequence"/>
</dbReference>
<dbReference type="RefSeq" id="WP_345334510.1">
    <property type="nucleotide sequence ID" value="NZ_BAABJZ010000016.1"/>
</dbReference>
<feature type="domain" description="PPM-type phosphatase" evidence="1">
    <location>
        <begin position="11"/>
        <end position="259"/>
    </location>
</feature>
<keyword evidence="3" id="KW-1185">Reference proteome</keyword>
<evidence type="ECO:0000313" key="2">
    <source>
        <dbReference type="EMBL" id="GAA4880034.1"/>
    </source>
</evidence>
<accession>A0ABP9EII4</accession>
<evidence type="ECO:0000313" key="3">
    <source>
        <dbReference type="Proteomes" id="UP001499988"/>
    </source>
</evidence>
<proteinExistence type="predicted"/>
<dbReference type="InterPro" id="IPR036457">
    <property type="entry name" value="PPM-type-like_dom_sf"/>
</dbReference>
<sequence length="259" mass="28960">MLNRELTNIIESGSFSFPKTAERKNQDSVLPPKKVDNGYLFAVADGVGSYAGGEQASSIAIEFLESLTSANDICDASFVFNSIKHKITQLSRIDDSLSSAATTLTYGYIDSNELVIGHIGDCRLYIKKDRKLKQITRDHTRYQELVENKVFTKKFLEDKKAKSILTTAISSNVTMEYDTLRLPVKNLVDCSGEVSLYIMSDGTHGAWDKRRRIVETTVSNITSTLYTLIKRVRYHGPSDDYSAVGLTIHLDDSRDLVLL</sequence>
<gene>
    <name evidence="2" type="ORF">GCM10023333_12690</name>
</gene>
<organism evidence="2 3">
    <name type="scientific">Ferrimonas pelagia</name>
    <dbReference type="NCBI Taxonomy" id="1177826"/>
    <lineage>
        <taxon>Bacteria</taxon>
        <taxon>Pseudomonadati</taxon>
        <taxon>Pseudomonadota</taxon>
        <taxon>Gammaproteobacteria</taxon>
        <taxon>Alteromonadales</taxon>
        <taxon>Ferrimonadaceae</taxon>
        <taxon>Ferrimonas</taxon>
    </lineage>
</organism>
<dbReference type="InterPro" id="IPR001932">
    <property type="entry name" value="PPM-type_phosphatase-like_dom"/>
</dbReference>
<evidence type="ECO:0000259" key="1">
    <source>
        <dbReference type="PROSITE" id="PS51746"/>
    </source>
</evidence>
<dbReference type="EMBL" id="BAABJZ010000016">
    <property type="protein sequence ID" value="GAA4880034.1"/>
    <property type="molecule type" value="Genomic_DNA"/>
</dbReference>
<dbReference type="PROSITE" id="PS51746">
    <property type="entry name" value="PPM_2"/>
    <property type="match status" value="1"/>
</dbReference>